<accession>A0A5C3PDC7</accession>
<feature type="region of interest" description="Disordered" evidence="1">
    <location>
        <begin position="646"/>
        <end position="669"/>
    </location>
</feature>
<protein>
    <recommendedName>
        <fullName evidence="2">CxC2-like cysteine cluster KDZ transposase-associated domain-containing protein</fullName>
    </recommendedName>
</protein>
<dbReference type="AlphaFoldDB" id="A0A5C3PDC7"/>
<gene>
    <name evidence="3" type="ORF">K466DRAFT_491107</name>
</gene>
<evidence type="ECO:0000259" key="2">
    <source>
        <dbReference type="Pfam" id="PF18803"/>
    </source>
</evidence>
<dbReference type="Pfam" id="PF18758">
    <property type="entry name" value="KDZ"/>
    <property type="match status" value="1"/>
</dbReference>
<dbReference type="InParanoid" id="A0A5C3PDC7"/>
<reference evidence="3 4" key="1">
    <citation type="journal article" date="2019" name="Nat. Ecol. Evol.">
        <title>Megaphylogeny resolves global patterns of mushroom evolution.</title>
        <authorList>
            <person name="Varga T."/>
            <person name="Krizsan K."/>
            <person name="Foldi C."/>
            <person name="Dima B."/>
            <person name="Sanchez-Garcia M."/>
            <person name="Sanchez-Ramirez S."/>
            <person name="Szollosi G.J."/>
            <person name="Szarkandi J.G."/>
            <person name="Papp V."/>
            <person name="Albert L."/>
            <person name="Andreopoulos W."/>
            <person name="Angelini C."/>
            <person name="Antonin V."/>
            <person name="Barry K.W."/>
            <person name="Bougher N.L."/>
            <person name="Buchanan P."/>
            <person name="Buyck B."/>
            <person name="Bense V."/>
            <person name="Catcheside P."/>
            <person name="Chovatia M."/>
            <person name="Cooper J."/>
            <person name="Damon W."/>
            <person name="Desjardin D."/>
            <person name="Finy P."/>
            <person name="Geml J."/>
            <person name="Haridas S."/>
            <person name="Hughes K."/>
            <person name="Justo A."/>
            <person name="Karasinski D."/>
            <person name="Kautmanova I."/>
            <person name="Kiss B."/>
            <person name="Kocsube S."/>
            <person name="Kotiranta H."/>
            <person name="LaButti K.M."/>
            <person name="Lechner B.E."/>
            <person name="Liimatainen K."/>
            <person name="Lipzen A."/>
            <person name="Lukacs Z."/>
            <person name="Mihaltcheva S."/>
            <person name="Morgado L.N."/>
            <person name="Niskanen T."/>
            <person name="Noordeloos M.E."/>
            <person name="Ohm R.A."/>
            <person name="Ortiz-Santana B."/>
            <person name="Ovrebo C."/>
            <person name="Racz N."/>
            <person name="Riley R."/>
            <person name="Savchenko A."/>
            <person name="Shiryaev A."/>
            <person name="Soop K."/>
            <person name="Spirin V."/>
            <person name="Szebenyi C."/>
            <person name="Tomsovsky M."/>
            <person name="Tulloss R.E."/>
            <person name="Uehling J."/>
            <person name="Grigoriev I.V."/>
            <person name="Vagvolgyi C."/>
            <person name="Papp T."/>
            <person name="Martin F.M."/>
            <person name="Miettinen O."/>
            <person name="Hibbett D.S."/>
            <person name="Nagy L.G."/>
        </authorList>
    </citation>
    <scope>NUCLEOTIDE SEQUENCE [LARGE SCALE GENOMIC DNA]</scope>
    <source>
        <strain evidence="3 4">HHB13444</strain>
    </source>
</reference>
<feature type="domain" description="CxC2-like cysteine cluster KDZ transposase-associated" evidence="2">
    <location>
        <begin position="62"/>
        <end position="174"/>
    </location>
</feature>
<keyword evidence="4" id="KW-1185">Reference proteome</keyword>
<dbReference type="EMBL" id="ML211159">
    <property type="protein sequence ID" value="TFK87312.1"/>
    <property type="molecule type" value="Genomic_DNA"/>
</dbReference>
<name>A0A5C3PDC7_9APHY</name>
<dbReference type="Proteomes" id="UP000308197">
    <property type="component" value="Unassembled WGS sequence"/>
</dbReference>
<organism evidence="3 4">
    <name type="scientific">Polyporus arcularius HHB13444</name>
    <dbReference type="NCBI Taxonomy" id="1314778"/>
    <lineage>
        <taxon>Eukaryota</taxon>
        <taxon>Fungi</taxon>
        <taxon>Dikarya</taxon>
        <taxon>Basidiomycota</taxon>
        <taxon>Agaricomycotina</taxon>
        <taxon>Agaricomycetes</taxon>
        <taxon>Polyporales</taxon>
        <taxon>Polyporaceae</taxon>
        <taxon>Polyporus</taxon>
    </lineage>
</organism>
<evidence type="ECO:0000313" key="4">
    <source>
        <dbReference type="Proteomes" id="UP000308197"/>
    </source>
</evidence>
<dbReference type="InterPro" id="IPR040521">
    <property type="entry name" value="KDZ"/>
</dbReference>
<evidence type="ECO:0000256" key="1">
    <source>
        <dbReference type="SAM" id="MobiDB-lite"/>
    </source>
</evidence>
<sequence length="938" mass="108535">MVQGKPARPLGTRTRRLRCFDCFRQPHLCEACALLVHSLNPFHRLLKWDPETRTWQKITCSDIGLRLYYAHDGQPCPAHFRADETRSILVVHEHGMMKMRFGLCAYPKHGANASEQASDEPYQLLEMGLFPGSWDVPRTVYTTNVLRQYHLLTLQAHTTVHDFHAYLRRTTDNIAPHAQPDRHREFSQAMREFSFLRACRRFGVRPQVDMPFGSLAVLCPACPQPGKNMRPGWQVRDIVFRFLDALHYSMDGNYRSSQRKKPWDKFDVSLMGAAAYFVHQGDFKYYLSHIGETEEEESTCNKFGAFLGTYLGDLTGIIAMTCRHELIMANSIVDLLRNEKPSFADFSLVSALQRYLELLLLLQSYDVNCQYLIRLLIRLLKIEAMLPHLKTIKSVKLPELRGSVGSFHVRMHKLDCQTKQNPEFLPGFGRTWGDQTEHTWAKHNLDAPMTKEMTTGHRQDRMNDGFADTNITKVHDMPRTLAKKYREAKKQLRTSSRFLTKFEKSIDSVTLATWKKEEAEWLAKVVNIKNHKDLDNPFVPDVDESLSQEAIREKLTSERATSGDTSGMSVVAAIEGMIELESERASLLDEILTFDRSKHRKRNKMKKEVDDFLIKAQLCHDAYNRYVTPQVALACADVAASPLPTTFPWRDPEDDRANGIKTQTPRHSRKIHEPLDEHEELVNELVELVENVAILLPSQYHSKVRKHSAMLQCVAIERRLREGQANDALDEFRTVVSARISLQDLRSQGWGQKHGKRLRAMDAKEKAVGEAARSEYHRIRSILLVLGMSDKDATYRVIKDADASPFIVTMEQRRPGDSHRTPSWVWADFSFVDNQPEGPTKEFINQKRRAHWFRCRAAKARWEEEFHLKHEEMYRTATMFKTERDEWLSRASAEEARGKEGCATYYRKQAHRYTRLLEQCDSLFPTSIYTQVWKHLVL</sequence>
<dbReference type="Pfam" id="PF18803">
    <property type="entry name" value="CxC2"/>
    <property type="match status" value="1"/>
</dbReference>
<dbReference type="InterPro" id="IPR041457">
    <property type="entry name" value="CxC2_KDZ-assoc"/>
</dbReference>
<evidence type="ECO:0000313" key="3">
    <source>
        <dbReference type="EMBL" id="TFK87312.1"/>
    </source>
</evidence>
<proteinExistence type="predicted"/>